<feature type="compositionally biased region" description="Acidic residues" evidence="1">
    <location>
        <begin position="69"/>
        <end position="78"/>
    </location>
</feature>
<protein>
    <submittedName>
        <fullName evidence="3">Uncharacterized protein</fullName>
    </submittedName>
</protein>
<keyword evidence="2" id="KW-0732">Signal</keyword>
<name>A0A7S1FDZ2_NOCSC</name>
<dbReference type="AlphaFoldDB" id="A0A7S1FDZ2"/>
<proteinExistence type="predicted"/>
<evidence type="ECO:0000256" key="2">
    <source>
        <dbReference type="SAM" id="SignalP"/>
    </source>
</evidence>
<dbReference type="EMBL" id="HBFQ01051655">
    <property type="protein sequence ID" value="CAD8862535.1"/>
    <property type="molecule type" value="Transcribed_RNA"/>
</dbReference>
<evidence type="ECO:0000256" key="1">
    <source>
        <dbReference type="SAM" id="MobiDB-lite"/>
    </source>
</evidence>
<organism evidence="3">
    <name type="scientific">Noctiluca scintillans</name>
    <name type="common">Sea sparkle</name>
    <name type="synonym">Red tide dinoflagellate</name>
    <dbReference type="NCBI Taxonomy" id="2966"/>
    <lineage>
        <taxon>Eukaryota</taxon>
        <taxon>Sar</taxon>
        <taxon>Alveolata</taxon>
        <taxon>Dinophyceae</taxon>
        <taxon>Noctilucales</taxon>
        <taxon>Noctilucaceae</taxon>
        <taxon>Noctiluca</taxon>
    </lineage>
</organism>
<gene>
    <name evidence="3" type="ORF">NSCI0253_LOCUS36890</name>
</gene>
<sequence>MGRLLCSAMLFVVPALVSGAICGNWNETQCDTMNDGGCLCSWDSELESCTQTDSCEGVGITQVGTTENNDGDENDADENGTTTISNSGSAVAGATLPMLSGPVTLTGCFWFVLV</sequence>
<feature type="region of interest" description="Disordered" evidence="1">
    <location>
        <begin position="61"/>
        <end position="87"/>
    </location>
</feature>
<accession>A0A7S1FDZ2</accession>
<feature type="signal peptide" evidence="2">
    <location>
        <begin position="1"/>
        <end position="19"/>
    </location>
</feature>
<evidence type="ECO:0000313" key="3">
    <source>
        <dbReference type="EMBL" id="CAD8862535.1"/>
    </source>
</evidence>
<reference evidence="3" key="1">
    <citation type="submission" date="2021-01" db="EMBL/GenBank/DDBJ databases">
        <authorList>
            <person name="Corre E."/>
            <person name="Pelletier E."/>
            <person name="Niang G."/>
            <person name="Scheremetjew M."/>
            <person name="Finn R."/>
            <person name="Kale V."/>
            <person name="Holt S."/>
            <person name="Cochrane G."/>
            <person name="Meng A."/>
            <person name="Brown T."/>
            <person name="Cohen L."/>
        </authorList>
    </citation>
    <scope>NUCLEOTIDE SEQUENCE</scope>
</reference>
<feature type="chain" id="PRO_5031057802" evidence="2">
    <location>
        <begin position="20"/>
        <end position="114"/>
    </location>
</feature>